<gene>
    <name evidence="1" type="ORF">EXM65_07075</name>
</gene>
<comment type="caution">
    <text evidence="1">The sequence shown here is derived from an EMBL/GenBank/DDBJ whole genome shotgun (WGS) entry which is preliminary data.</text>
</comment>
<reference evidence="1 2" key="1">
    <citation type="submission" date="2019-02" db="EMBL/GenBank/DDBJ databases">
        <title>Genome sequencing of Clostridium botulinum clinical isolates.</title>
        <authorList>
            <person name="Brunt J."/>
            <person name="Van Vliet A.H.M."/>
            <person name="Stringer S.C."/>
            <person name="Grant K.A."/>
            <person name="Carter A.C."/>
            <person name="Peck M.W."/>
        </authorList>
    </citation>
    <scope>NUCLEOTIDE SEQUENCE [LARGE SCALE GENOMIC DNA]</scope>
    <source>
        <strain evidence="1 2">H113700579</strain>
    </source>
</reference>
<dbReference type="AlphaFoldDB" id="A0A6B4FSN2"/>
<organism evidence="1 2">
    <name type="scientific">Clostridium botulinum</name>
    <dbReference type="NCBI Taxonomy" id="1491"/>
    <lineage>
        <taxon>Bacteria</taxon>
        <taxon>Bacillati</taxon>
        <taxon>Bacillota</taxon>
        <taxon>Clostridia</taxon>
        <taxon>Eubacteriales</taxon>
        <taxon>Clostridiaceae</taxon>
        <taxon>Clostridium</taxon>
    </lineage>
</organism>
<sequence length="172" mass="19636">MKISIRELILFGILGAILTIAKISLDFIPNVEAVSLLVIIYSLIYGKKSIFIIFIFVIMMGLIYGFGPWWIGYVILWPALNIFTSLLSKFIKNRYLVLSLYSGMFGLLFGLFYAIPYAIFGGINAGIVYWAAGIPYDIVHGLANYFIMLFLGEKIYELLFNLNKNYFDLESY</sequence>
<dbReference type="EMBL" id="SGKU01000015">
    <property type="protein sequence ID" value="NFA42349.1"/>
    <property type="molecule type" value="Genomic_DNA"/>
</dbReference>
<accession>A0A6B4FSN2</accession>
<dbReference type="RefSeq" id="WP_012451400.1">
    <property type="nucleotide sequence ID" value="NZ_CP010520.1"/>
</dbReference>
<evidence type="ECO:0000313" key="1">
    <source>
        <dbReference type="EMBL" id="NFA42349.1"/>
    </source>
</evidence>
<protein>
    <recommendedName>
        <fullName evidence="3">ECF transporter S component</fullName>
    </recommendedName>
</protein>
<evidence type="ECO:0000313" key="2">
    <source>
        <dbReference type="Proteomes" id="UP000472355"/>
    </source>
</evidence>
<proteinExistence type="predicted"/>
<dbReference type="Proteomes" id="UP000472355">
    <property type="component" value="Unassembled WGS sequence"/>
</dbReference>
<evidence type="ECO:0008006" key="3">
    <source>
        <dbReference type="Google" id="ProtNLM"/>
    </source>
</evidence>
<name>A0A6B4FSN2_CLOBO</name>